<evidence type="ECO:0000259" key="1">
    <source>
        <dbReference type="Pfam" id="PF02272"/>
    </source>
</evidence>
<feature type="domain" description="DHHA1" evidence="1">
    <location>
        <begin position="223"/>
        <end position="288"/>
    </location>
</feature>
<dbReference type="SUPFAM" id="SSF64182">
    <property type="entry name" value="DHH phosphoesterases"/>
    <property type="match status" value="1"/>
</dbReference>
<accession>A0A381W2U3</accession>
<name>A0A381W2U3_9ZZZZ</name>
<dbReference type="PANTHER" id="PTHR42146">
    <property type="entry name" value="3',5'-CYCLIC-NUCLEOTIDE PHOSPHODIESTERASE"/>
    <property type="match status" value="1"/>
</dbReference>
<dbReference type="GO" id="GO:0003676">
    <property type="term" value="F:nucleic acid binding"/>
    <property type="evidence" value="ECO:0007669"/>
    <property type="project" value="InterPro"/>
</dbReference>
<dbReference type="PANTHER" id="PTHR42146:SF1">
    <property type="entry name" value="OLIGORIBONUCLEASE NRNB"/>
    <property type="match status" value="1"/>
</dbReference>
<dbReference type="InterPro" id="IPR038763">
    <property type="entry name" value="DHH_sf"/>
</dbReference>
<dbReference type="InterPro" id="IPR052968">
    <property type="entry name" value="Nucleotide_metab_enz"/>
</dbReference>
<evidence type="ECO:0000313" key="2">
    <source>
        <dbReference type="EMBL" id="SVA46802.1"/>
    </source>
</evidence>
<dbReference type="EMBL" id="UINC01010528">
    <property type="protein sequence ID" value="SVA46802.1"/>
    <property type="molecule type" value="Genomic_DNA"/>
</dbReference>
<reference evidence="2" key="1">
    <citation type="submission" date="2018-05" db="EMBL/GenBank/DDBJ databases">
        <authorList>
            <person name="Lanie J.A."/>
            <person name="Ng W.-L."/>
            <person name="Kazmierczak K.M."/>
            <person name="Andrzejewski T.M."/>
            <person name="Davidsen T.M."/>
            <person name="Wayne K.J."/>
            <person name="Tettelin H."/>
            <person name="Glass J.I."/>
            <person name="Rusch D."/>
            <person name="Podicherti R."/>
            <person name="Tsui H.-C.T."/>
            <person name="Winkler M.E."/>
        </authorList>
    </citation>
    <scope>NUCLEOTIDE SEQUENCE</scope>
</reference>
<dbReference type="AlphaFoldDB" id="A0A381W2U3"/>
<gene>
    <name evidence="2" type="ORF">METZ01_LOCUS99656</name>
</gene>
<proteinExistence type="predicted"/>
<dbReference type="InterPro" id="IPR003156">
    <property type="entry name" value="DHHA1_dom"/>
</dbReference>
<organism evidence="2">
    <name type="scientific">marine metagenome</name>
    <dbReference type="NCBI Taxonomy" id="408172"/>
    <lineage>
        <taxon>unclassified sequences</taxon>
        <taxon>metagenomes</taxon>
        <taxon>ecological metagenomes</taxon>
    </lineage>
</organism>
<dbReference type="Pfam" id="PF02272">
    <property type="entry name" value="DHHA1"/>
    <property type="match status" value="1"/>
</dbReference>
<protein>
    <recommendedName>
        <fullName evidence="1">DHHA1 domain-containing protein</fullName>
    </recommendedName>
</protein>
<sequence length="312" mass="34632">MGPLPKPEIIITHDGDLDGLLSGMLLQKLSATLYGEEVRLLGYQTHAWHSRCLRESAAWVSDLAFEERMDRINWVVVDHHITTAKPTKARLVHDQGKSACLLAYELCREHGLESETLDRLVHLANVGDLFLQDDPDFELANDHGTLVKTYGFWNIYSLVNGDPEKLLEHPLLQVMRVKREVEDPMGLNWSRQNIQQISPMVGLVKTVVGNSNVILHRLLGEPNMSHRVLLTLNRIGGNQFMVSMRSSDGEALPVAKQLQGGGHPNAAGAALPKSVQRAADAVEYLKKALSPMDQSADLAKNNIESLFDNAEV</sequence>
<dbReference type="Gene3D" id="3.10.310.30">
    <property type="match status" value="1"/>
</dbReference>